<sequence>MSIVLSEAADTEKTVESAGKLMAVYKPQLCHSERQISVRVRLRFIYKHTTGAVHRLNSIILAINNGGVHIIFIVIPVTASVPKLLIEDHRSRNFYIAVLFVYLTPVVNKSVAENHAFRQEEWEAGAFLGKHKETKLLTEFSVVTLLCLFDSFQVLVQLCLFHKAGAVNSLKHLSVGVTSPVCAGAGSKLYSIALNSAGRIQMRTCAKVGKITLLVEADNCIFGKIIYKFYFVGFVPLFHKLYGLFTGKFKALQFNFFLAYFSHLSLEIFQNLGSDCKGSIKVVVKSVFNSRAYGKLNFGVQAFDSLSQNVACGVAVHIFIFGVFKSEFIFVHTVFLLNKIKRPWQLLPRAL</sequence>
<keyword evidence="1" id="KW-0812">Transmembrane</keyword>
<dbReference type="EMBL" id="AMCI01002788">
    <property type="protein sequence ID" value="EJX01852.1"/>
    <property type="molecule type" value="Genomic_DNA"/>
</dbReference>
<organism evidence="2">
    <name type="scientific">gut metagenome</name>
    <dbReference type="NCBI Taxonomy" id="749906"/>
    <lineage>
        <taxon>unclassified sequences</taxon>
        <taxon>metagenomes</taxon>
        <taxon>organismal metagenomes</taxon>
    </lineage>
</organism>
<evidence type="ECO:0000256" key="1">
    <source>
        <dbReference type="SAM" id="Phobius"/>
    </source>
</evidence>
<gene>
    <name evidence="2" type="ORF">EVA_10042</name>
</gene>
<accession>J9G3Q9</accession>
<feature type="transmembrane region" description="Helical" evidence="1">
    <location>
        <begin position="314"/>
        <end position="337"/>
    </location>
</feature>
<proteinExistence type="predicted"/>
<name>J9G3Q9_9ZZZZ</name>
<dbReference type="AntiFam" id="ANF00209">
    <property type="entry name" value="Shadow ORF (opposite thrS)"/>
</dbReference>
<keyword evidence="1" id="KW-1133">Transmembrane helix</keyword>
<reference evidence="2" key="1">
    <citation type="journal article" date="2012" name="PLoS ONE">
        <title>Gene sets for utilization of primary and secondary nutrition supplies in the distal gut of endangered iberian lynx.</title>
        <authorList>
            <person name="Alcaide M."/>
            <person name="Messina E."/>
            <person name="Richter M."/>
            <person name="Bargiela R."/>
            <person name="Peplies J."/>
            <person name="Huws S.A."/>
            <person name="Newbold C.J."/>
            <person name="Golyshin P.N."/>
            <person name="Simon M.A."/>
            <person name="Lopez G."/>
            <person name="Yakimov M.M."/>
            <person name="Ferrer M."/>
        </authorList>
    </citation>
    <scope>NUCLEOTIDE SEQUENCE</scope>
</reference>
<comment type="caution">
    <text evidence="2">The sequence shown here is derived from an EMBL/GenBank/DDBJ whole genome shotgun (WGS) entry which is preliminary data.</text>
</comment>
<keyword evidence="1" id="KW-0472">Membrane</keyword>
<protein>
    <submittedName>
        <fullName evidence="2">Uncharacterized protein</fullName>
    </submittedName>
</protein>
<dbReference type="AlphaFoldDB" id="J9G3Q9"/>
<evidence type="ECO:0000313" key="2">
    <source>
        <dbReference type="EMBL" id="EJX01852.1"/>
    </source>
</evidence>